<keyword evidence="5" id="KW-1185">Reference proteome</keyword>
<dbReference type="AlphaFoldDB" id="A0A839ESI8"/>
<evidence type="ECO:0000259" key="3">
    <source>
        <dbReference type="Pfam" id="PF11800"/>
    </source>
</evidence>
<sequence length="351" mass="39105">MDSYVPEDAGTKKDLFESAHLAAIALGLRPSARSILSQLVGFFREPINGLYLVWPSNEFLSDRTGLSDRAIRYAIGELIRAGVILARDSANGKRFAVRSKQGQILDAYGFNLSPLLARKDELQARTDAIREFQRARMALFDQITICRRAAQEALYALSALEMSIDTSDLQAEYERLVALSPRRTSSQPVEPVLSLWQSLKTTLEDRYNAACGGKNSRLIENNKDSPDQSCNKRQRDNESEINLPDLCAACPDAFGYVESVGNDRELLSAAAGLRGAIGIHRSAWDEAMEKIGPLRASAAFFVVLEIYSADQSGEMKIKNPGGYFRNYVRMIESGQIDLAEVIRYMRRKKAH</sequence>
<dbReference type="NCBIfam" id="NF040974">
    <property type="entry name" value="RepABC_RepC"/>
    <property type="match status" value="1"/>
</dbReference>
<evidence type="ECO:0000313" key="5">
    <source>
        <dbReference type="Proteomes" id="UP000549052"/>
    </source>
</evidence>
<feature type="domain" description="Plasmid replication protein C C-terminal" evidence="3">
    <location>
        <begin position="243"/>
        <end position="342"/>
    </location>
</feature>
<proteinExistence type="predicted"/>
<evidence type="ECO:0000259" key="2">
    <source>
        <dbReference type="Pfam" id="PF03428"/>
    </source>
</evidence>
<accession>A0A839ESI8</accession>
<dbReference type="Pfam" id="PF11800">
    <property type="entry name" value="RP-C_C"/>
    <property type="match status" value="1"/>
</dbReference>
<feature type="domain" description="Plasmid replication protein C N-terminal" evidence="2">
    <location>
        <begin position="10"/>
        <end position="154"/>
    </location>
</feature>
<dbReference type="InterPro" id="IPR005090">
    <property type="entry name" value="RepC_N"/>
</dbReference>
<name>A0A839ESI8_9HYPH</name>
<dbReference type="Pfam" id="PF03428">
    <property type="entry name" value="RP-C"/>
    <property type="match status" value="1"/>
</dbReference>
<comment type="caution">
    <text evidence="4">The sequence shown here is derived from an EMBL/GenBank/DDBJ whole genome shotgun (WGS) entry which is preliminary data.</text>
</comment>
<protein>
    <submittedName>
        <fullName evidence="4">Replication initiation protein RepC</fullName>
    </submittedName>
</protein>
<dbReference type="EMBL" id="JACGXN010000016">
    <property type="protein sequence ID" value="MBA8881762.1"/>
    <property type="molecule type" value="Genomic_DNA"/>
</dbReference>
<evidence type="ECO:0000256" key="1">
    <source>
        <dbReference type="SAM" id="MobiDB-lite"/>
    </source>
</evidence>
<organism evidence="4 5">
    <name type="scientific">Phyllobacterium myrsinacearum</name>
    <dbReference type="NCBI Taxonomy" id="28101"/>
    <lineage>
        <taxon>Bacteria</taxon>
        <taxon>Pseudomonadati</taxon>
        <taxon>Pseudomonadota</taxon>
        <taxon>Alphaproteobacteria</taxon>
        <taxon>Hyphomicrobiales</taxon>
        <taxon>Phyllobacteriaceae</taxon>
        <taxon>Phyllobacterium</taxon>
    </lineage>
</organism>
<reference evidence="4 5" key="1">
    <citation type="submission" date="2020-07" db="EMBL/GenBank/DDBJ databases">
        <title>Genomic Encyclopedia of Type Strains, Phase IV (KMG-V): Genome sequencing to study the core and pangenomes of soil and plant-associated prokaryotes.</title>
        <authorList>
            <person name="Whitman W."/>
        </authorList>
    </citation>
    <scope>NUCLEOTIDE SEQUENCE [LARGE SCALE GENOMIC DNA]</scope>
    <source>
        <strain evidence="4 5">AN3</strain>
    </source>
</reference>
<feature type="region of interest" description="Disordered" evidence="1">
    <location>
        <begin position="217"/>
        <end position="236"/>
    </location>
</feature>
<dbReference type="InterPro" id="IPR047611">
    <property type="entry name" value="RepABC_RepC"/>
</dbReference>
<dbReference type="Proteomes" id="UP000549052">
    <property type="component" value="Unassembled WGS sequence"/>
</dbReference>
<dbReference type="RefSeq" id="WP_182552307.1">
    <property type="nucleotide sequence ID" value="NZ_JACGXN010000016.1"/>
</dbReference>
<evidence type="ECO:0000313" key="4">
    <source>
        <dbReference type="EMBL" id="MBA8881762.1"/>
    </source>
</evidence>
<gene>
    <name evidence="4" type="ORF">FHW16_005507</name>
</gene>
<dbReference type="InterPro" id="IPR021760">
    <property type="entry name" value="RepC_C"/>
</dbReference>